<reference evidence="1 2" key="1">
    <citation type="submission" date="2018-06" db="EMBL/GenBank/DDBJ databases">
        <authorList>
            <consortium name="Pathogen Informatics"/>
            <person name="Doyle S."/>
        </authorList>
    </citation>
    <scope>NUCLEOTIDE SEQUENCE [LARGE SCALE GENOMIC DNA]</scope>
    <source>
        <strain evidence="1 2">NCTC9073</strain>
    </source>
</reference>
<dbReference type="Proteomes" id="UP000250780">
    <property type="component" value="Unassembled WGS sequence"/>
</dbReference>
<proteinExistence type="predicted"/>
<sequence length="53" mass="5953">MGADNSANTCRRITETVRDAGINGITLPRDEVVILTINRQNNFTFQYSAYFSP</sequence>
<accession>A0A2X1PSH1</accession>
<protein>
    <submittedName>
        <fullName evidence="1">Uncharacterized protein</fullName>
    </submittedName>
</protein>
<evidence type="ECO:0000313" key="1">
    <source>
        <dbReference type="EMBL" id="SPX08869.1"/>
    </source>
</evidence>
<dbReference type="EMBL" id="UASD01000002">
    <property type="protein sequence ID" value="SPX08869.1"/>
    <property type="molecule type" value="Genomic_DNA"/>
</dbReference>
<gene>
    <name evidence="1" type="ORF">NCTC9073_00099</name>
</gene>
<organism evidence="1 2">
    <name type="scientific">Escherichia coli</name>
    <dbReference type="NCBI Taxonomy" id="562"/>
    <lineage>
        <taxon>Bacteria</taxon>
        <taxon>Pseudomonadati</taxon>
        <taxon>Pseudomonadota</taxon>
        <taxon>Gammaproteobacteria</taxon>
        <taxon>Enterobacterales</taxon>
        <taxon>Enterobacteriaceae</taxon>
        <taxon>Escherichia</taxon>
    </lineage>
</organism>
<dbReference type="AlphaFoldDB" id="A0A2X1PSH1"/>
<name>A0A2X1PSH1_ECOLX</name>
<evidence type="ECO:0000313" key="2">
    <source>
        <dbReference type="Proteomes" id="UP000250780"/>
    </source>
</evidence>